<comment type="caution">
    <text evidence="1">The sequence shown here is derived from an EMBL/GenBank/DDBJ whole genome shotgun (WGS) entry which is preliminary data.</text>
</comment>
<evidence type="ECO:0000313" key="2">
    <source>
        <dbReference type="Proteomes" id="UP000016605"/>
    </source>
</evidence>
<dbReference type="EMBL" id="AWVQ01000342">
    <property type="protein sequence ID" value="ERK71035.1"/>
    <property type="molecule type" value="Genomic_DNA"/>
</dbReference>
<dbReference type="Proteomes" id="UP000016605">
    <property type="component" value="Unassembled WGS sequence"/>
</dbReference>
<proteinExistence type="predicted"/>
<evidence type="ECO:0000313" key="1">
    <source>
        <dbReference type="EMBL" id="ERK71035.1"/>
    </source>
</evidence>
<gene>
    <name evidence="1" type="ORF">N136_02629</name>
</gene>
<sequence>MTTRSRESSDRHGGVSIRAWPDRHPSVIIERSGRTLSPCVTRS</sequence>
<dbReference type="HOGENOM" id="CLU_3235473_0_0_11"/>
<organism evidence="1 2">
    <name type="scientific">Leifsonia aquatica ATCC 14665</name>
    <dbReference type="NCBI Taxonomy" id="1358026"/>
    <lineage>
        <taxon>Bacteria</taxon>
        <taxon>Bacillati</taxon>
        <taxon>Actinomycetota</taxon>
        <taxon>Actinomycetes</taxon>
        <taxon>Micrococcales</taxon>
        <taxon>Microbacteriaceae</taxon>
        <taxon>Leifsonia</taxon>
    </lineage>
</organism>
<reference evidence="1 2" key="1">
    <citation type="submission" date="2013-08" db="EMBL/GenBank/DDBJ databases">
        <authorList>
            <person name="Weinstock G."/>
            <person name="Sodergren E."/>
            <person name="Wylie T."/>
            <person name="Fulton L."/>
            <person name="Fulton R."/>
            <person name="Fronick C."/>
            <person name="O'Laughlin M."/>
            <person name="Godfrey J."/>
            <person name="Miner T."/>
            <person name="Herter B."/>
            <person name="Appelbaum E."/>
            <person name="Cordes M."/>
            <person name="Lek S."/>
            <person name="Wollam A."/>
            <person name="Pepin K.H."/>
            <person name="Palsikar V.B."/>
            <person name="Mitreva M."/>
            <person name="Wilson R.K."/>
        </authorList>
    </citation>
    <scope>NUCLEOTIDE SEQUENCE [LARGE SCALE GENOMIC DNA]</scope>
    <source>
        <strain evidence="1 2">ATCC 14665</strain>
    </source>
</reference>
<protein>
    <submittedName>
        <fullName evidence="1">Uncharacterized protein</fullName>
    </submittedName>
</protein>
<dbReference type="AlphaFoldDB" id="U2R731"/>
<name>U2R731_LEIAQ</name>
<accession>U2R731</accession>